<feature type="region of interest" description="Disordered" evidence="3">
    <location>
        <begin position="299"/>
        <end position="419"/>
    </location>
</feature>
<dbReference type="STRING" id="147828.A0A4S2MDZ1"/>
<dbReference type="PANTHER" id="PTHR15127:SF32">
    <property type="entry name" value="HEAVYWEIGHT, ISOFORM A"/>
    <property type="match status" value="1"/>
</dbReference>
<feature type="region of interest" description="Disordered" evidence="3">
    <location>
        <begin position="438"/>
        <end position="484"/>
    </location>
</feature>
<name>A0A4S2MDZ1_OPIFE</name>
<feature type="compositionally biased region" description="Polar residues" evidence="3">
    <location>
        <begin position="208"/>
        <end position="221"/>
    </location>
</feature>
<accession>A0A4S2MDZ1</accession>
<dbReference type="AlphaFoldDB" id="A0A4S2MDZ1"/>
<feature type="compositionally biased region" description="Polar residues" evidence="3">
    <location>
        <begin position="327"/>
        <end position="346"/>
    </location>
</feature>
<dbReference type="Pfam" id="PF00017">
    <property type="entry name" value="SH2"/>
    <property type="match status" value="1"/>
</dbReference>
<dbReference type="InterPro" id="IPR051846">
    <property type="entry name" value="SH2_domain_adapters"/>
</dbReference>
<feature type="region of interest" description="Disordered" evidence="3">
    <location>
        <begin position="556"/>
        <end position="579"/>
    </location>
</feature>
<dbReference type="SUPFAM" id="SSF55550">
    <property type="entry name" value="SH2 domain"/>
    <property type="match status" value="1"/>
</dbReference>
<protein>
    <recommendedName>
        <fullName evidence="4">SH2 domain-containing protein</fullName>
    </recommendedName>
</protein>
<dbReference type="SMART" id="SM00252">
    <property type="entry name" value="SH2"/>
    <property type="match status" value="1"/>
</dbReference>
<dbReference type="PRINTS" id="PR00401">
    <property type="entry name" value="SH2DOMAIN"/>
</dbReference>
<sequence length="953" mass="102902">MTSTARRQYGPMAHYLPASSLPSEPVRFVQPIRRYKAFNPCVRSNPLSTIRVNFLPATGNSTNGTQRIFNIQKHGLPFTQMHRRFSSHSSISQWLYNRGPSPPPCIPEEEEELSNEYAPSGQDTDYSPHTEYESFKFPINRTVTLSPYDSNTSGIVDKGIENTGIYWPETEAVSPPISPMTSEFVTKRPASAGDCRQSPARGPAAHLQSRNRTTSLSDPLSVSLSNDLRDRTWFGSGSSLILPGLQSPPYVGSNLGALGSANDDPYGVVIYSNIHIPLRTPRSSLSNVIESDTRSLRIQSPDIPLGHSLSGTHLATKSAEAVARPKSTGSRSDGTIQLAGNTSPPVSQQHQQHQLSQKNPGFVDGPRGNSVIVHHPTSPFARVPRVPTGEHKSDSTVDNSKLHSSPSPSESIPSLIEPDAGNTEHLSVFQSTLGTIGSSSSQVVSTSGPEAPQTVTDYTVSDNSYPQTEPSANNSTVRSRTSDAHPTYEEAWDLKMTRQLGFGISRLTPAFDRTQQCTPLSNRESKACIQPTIASPSNLIKSVSSATTSGVGRAVPFSSPLKSTSQQAVSKPRSNSGERQCQIAALSSVPTASEGVNGKSSLQSYENRLFVEQTKRMESALTHQTQGPGPAGITSEYDYAYNGSWSMGVKLNLSLAMNQNNETHPGSSAHRRTLLPASGPANHLSATVSPPAVPAHQSTRSIVNGCKADAGSARAKGVTRGPASTLVPQEFDSLSTDSCDDSWDKTHGRVVRELTNCRVVDPAAVLPAVGLSNRDASTVGVPISAKSVGQASTTVVLPQSICGPQLDRPRSGILQHSPADLRTPQSWTVRAANLQSLPLEEQPWFHPSLTRSDAEELMSNEPEGSFLVRNSETCINDYSLTIRHKTFLHMKISRNPRGQFILGEYSQPYASVPQMIYHYASTSVPVRGAEYVMLIHPVCRQITRPLPPPPQPG</sequence>
<dbReference type="Gene3D" id="3.30.505.10">
    <property type="entry name" value="SH2 domain"/>
    <property type="match status" value="1"/>
</dbReference>
<keyword evidence="6" id="KW-1185">Reference proteome</keyword>
<dbReference type="EMBL" id="SJOL01001473">
    <property type="protein sequence ID" value="TGZ74812.1"/>
    <property type="molecule type" value="Genomic_DNA"/>
</dbReference>
<feature type="compositionally biased region" description="Polar residues" evidence="3">
    <location>
        <begin position="560"/>
        <end position="579"/>
    </location>
</feature>
<feature type="compositionally biased region" description="Low complexity" evidence="3">
    <location>
        <begin position="438"/>
        <end position="447"/>
    </location>
</feature>
<evidence type="ECO:0000313" key="6">
    <source>
        <dbReference type="Proteomes" id="UP000308267"/>
    </source>
</evidence>
<dbReference type="InterPro" id="IPR000980">
    <property type="entry name" value="SH2"/>
</dbReference>
<feature type="domain" description="SH2" evidence="4">
    <location>
        <begin position="844"/>
        <end position="938"/>
    </location>
</feature>
<feature type="compositionally biased region" description="Low complexity" evidence="3">
    <location>
        <begin position="404"/>
        <end position="418"/>
    </location>
</feature>
<feature type="region of interest" description="Disordered" evidence="3">
    <location>
        <begin position="99"/>
        <end position="129"/>
    </location>
</feature>
<comment type="caution">
    <text evidence="5">The sequence shown here is derived from an EMBL/GenBank/DDBJ whole genome shotgun (WGS) entry which is preliminary data.</text>
</comment>
<dbReference type="InterPro" id="IPR036860">
    <property type="entry name" value="SH2_dom_sf"/>
</dbReference>
<evidence type="ECO:0000256" key="2">
    <source>
        <dbReference type="PROSITE-ProRule" id="PRU00191"/>
    </source>
</evidence>
<evidence type="ECO:0000259" key="4">
    <source>
        <dbReference type="PROSITE" id="PS50001"/>
    </source>
</evidence>
<feature type="compositionally biased region" description="Polar residues" evidence="3">
    <location>
        <begin position="453"/>
        <end position="479"/>
    </location>
</feature>
<feature type="compositionally biased region" description="Low complexity" evidence="3">
    <location>
        <begin position="347"/>
        <end position="357"/>
    </location>
</feature>
<organism evidence="5 6">
    <name type="scientific">Opisthorchis felineus</name>
    <dbReference type="NCBI Taxonomy" id="147828"/>
    <lineage>
        <taxon>Eukaryota</taxon>
        <taxon>Metazoa</taxon>
        <taxon>Spiralia</taxon>
        <taxon>Lophotrochozoa</taxon>
        <taxon>Platyhelminthes</taxon>
        <taxon>Trematoda</taxon>
        <taxon>Digenea</taxon>
        <taxon>Opisthorchiida</taxon>
        <taxon>Opisthorchiata</taxon>
        <taxon>Opisthorchiidae</taxon>
        <taxon>Opisthorchis</taxon>
    </lineage>
</organism>
<evidence type="ECO:0000313" key="5">
    <source>
        <dbReference type="EMBL" id="TGZ74812.1"/>
    </source>
</evidence>
<gene>
    <name evidence="5" type="ORF">CRM22_000739</name>
</gene>
<dbReference type="PANTHER" id="PTHR15127">
    <property type="entry name" value="HEAVYWEIGHT, ISOFORM A"/>
    <property type="match status" value="1"/>
</dbReference>
<dbReference type="OrthoDB" id="5914531at2759"/>
<keyword evidence="1 2" id="KW-0727">SH2 domain</keyword>
<dbReference type="GO" id="GO:0001784">
    <property type="term" value="F:phosphotyrosine residue binding"/>
    <property type="evidence" value="ECO:0007669"/>
    <property type="project" value="TreeGrafter"/>
</dbReference>
<dbReference type="Proteomes" id="UP000308267">
    <property type="component" value="Unassembled WGS sequence"/>
</dbReference>
<evidence type="ECO:0000256" key="1">
    <source>
        <dbReference type="ARBA" id="ARBA00022999"/>
    </source>
</evidence>
<feature type="region of interest" description="Disordered" evidence="3">
    <location>
        <begin position="189"/>
        <end position="221"/>
    </location>
</feature>
<reference evidence="5 6" key="1">
    <citation type="journal article" date="2019" name="BMC Genomics">
        <title>New insights from Opisthorchis felineus genome: update on genomics of the epidemiologically important liver flukes.</title>
        <authorList>
            <person name="Ershov N.I."/>
            <person name="Mordvinov V.A."/>
            <person name="Prokhortchouk E.B."/>
            <person name="Pakharukova M.Y."/>
            <person name="Gunbin K.V."/>
            <person name="Ustyantsev K."/>
            <person name="Genaev M.A."/>
            <person name="Blinov A.G."/>
            <person name="Mazur A."/>
            <person name="Boulygina E."/>
            <person name="Tsygankova S."/>
            <person name="Khrameeva E."/>
            <person name="Chekanov N."/>
            <person name="Fan G."/>
            <person name="Xiao A."/>
            <person name="Zhang H."/>
            <person name="Xu X."/>
            <person name="Yang H."/>
            <person name="Solovyev V."/>
            <person name="Lee S.M."/>
            <person name="Liu X."/>
            <person name="Afonnikov D.A."/>
            <person name="Skryabin K.G."/>
        </authorList>
    </citation>
    <scope>NUCLEOTIDE SEQUENCE [LARGE SCALE GENOMIC DNA]</scope>
    <source>
        <strain evidence="5">AK-0245</strain>
        <tissue evidence="5">Whole organism</tissue>
    </source>
</reference>
<evidence type="ECO:0000256" key="3">
    <source>
        <dbReference type="SAM" id="MobiDB-lite"/>
    </source>
</evidence>
<proteinExistence type="predicted"/>
<dbReference type="PROSITE" id="PS50001">
    <property type="entry name" value="SH2"/>
    <property type="match status" value="1"/>
</dbReference>